<dbReference type="EMBL" id="JAJFAT010000007">
    <property type="protein sequence ID" value="MCC3144902.1"/>
    <property type="molecule type" value="Genomic_DNA"/>
</dbReference>
<reference evidence="3 4" key="1">
    <citation type="submission" date="2021-10" db="EMBL/GenBank/DDBJ databases">
        <authorList>
            <person name="Grouzdev D.S."/>
            <person name="Pantiukh K.S."/>
            <person name="Krutkina M.S."/>
        </authorList>
    </citation>
    <scope>NUCLEOTIDE SEQUENCE [LARGE SCALE GENOMIC DNA]</scope>
    <source>
        <strain evidence="3 4">Z-7514</strain>
    </source>
</reference>
<keyword evidence="2" id="KW-0812">Transmembrane</keyword>
<evidence type="ECO:0000256" key="1">
    <source>
        <dbReference type="SAM" id="Coils"/>
    </source>
</evidence>
<keyword evidence="2" id="KW-1133">Transmembrane helix</keyword>
<keyword evidence="1" id="KW-0175">Coiled coil</keyword>
<name>A0AAW4WYV0_9FIRM</name>
<comment type="caution">
    <text evidence="3">The sequence shown here is derived from an EMBL/GenBank/DDBJ whole genome shotgun (WGS) entry which is preliminary data.</text>
</comment>
<keyword evidence="2" id="KW-0472">Membrane</keyword>
<organism evidence="3 4">
    <name type="scientific">Halanaerobium polyolivorans</name>
    <dbReference type="NCBI Taxonomy" id="2886943"/>
    <lineage>
        <taxon>Bacteria</taxon>
        <taxon>Bacillati</taxon>
        <taxon>Bacillota</taxon>
        <taxon>Clostridia</taxon>
        <taxon>Halanaerobiales</taxon>
        <taxon>Halanaerobiaceae</taxon>
        <taxon>Halanaerobium</taxon>
    </lineage>
</organism>
<dbReference type="AlphaFoldDB" id="A0AAW4WYV0"/>
<dbReference type="RefSeq" id="WP_229345200.1">
    <property type="nucleotide sequence ID" value="NZ_JAJFAT010000007.1"/>
</dbReference>
<keyword evidence="4" id="KW-1185">Reference proteome</keyword>
<feature type="coiled-coil region" evidence="1">
    <location>
        <begin position="243"/>
        <end position="290"/>
    </location>
</feature>
<evidence type="ECO:0000313" key="4">
    <source>
        <dbReference type="Proteomes" id="UP001199296"/>
    </source>
</evidence>
<evidence type="ECO:0000256" key="2">
    <source>
        <dbReference type="SAM" id="Phobius"/>
    </source>
</evidence>
<sequence length="296" mass="35501">MVEGPDEHQISIKFLTAIIMGLLFAFLLVFVFTPQPREDYPAYKVERESIALAGEVQVIEKDLQALLAEQEAEHQRFRQEFRNRSSELMESAKESSLAVITNRGLERMDGLREEMLRELDRFRAELEARETRLMREKRRELEANLSSELQAMRREIRERYADYNQRQIKNNYLRILNLRLAIDKVAESDAERRPYQAELEEVLAEQEELMAERREQENMNISARTQTLILEFNQEYYSYRQQIRDEHNEMLALEEEKMLEELERIRAEIRAEMDRERENKAARIEALIEESLQKYY</sequence>
<gene>
    <name evidence="3" type="ORF">LJ207_06160</name>
</gene>
<proteinExistence type="predicted"/>
<feature type="transmembrane region" description="Helical" evidence="2">
    <location>
        <begin position="12"/>
        <end position="32"/>
    </location>
</feature>
<accession>A0AAW4WYV0</accession>
<feature type="coiled-coil region" evidence="1">
    <location>
        <begin position="105"/>
        <end position="166"/>
    </location>
</feature>
<dbReference type="Proteomes" id="UP001199296">
    <property type="component" value="Unassembled WGS sequence"/>
</dbReference>
<evidence type="ECO:0000313" key="3">
    <source>
        <dbReference type="EMBL" id="MCC3144902.1"/>
    </source>
</evidence>
<protein>
    <submittedName>
        <fullName evidence="3">Uncharacterized protein</fullName>
    </submittedName>
</protein>